<evidence type="ECO:0000313" key="1">
    <source>
        <dbReference type="EMBL" id="EFR47298.1"/>
    </source>
</evidence>
<proteinExistence type="predicted"/>
<organism evidence="1 2">
    <name type="scientific">Helicobacter cinaedi CCUG 18818 = ATCC BAA-847</name>
    <dbReference type="NCBI Taxonomy" id="537971"/>
    <lineage>
        <taxon>Bacteria</taxon>
        <taxon>Pseudomonadati</taxon>
        <taxon>Campylobacterota</taxon>
        <taxon>Epsilonproteobacteria</taxon>
        <taxon>Campylobacterales</taxon>
        <taxon>Helicobacteraceae</taxon>
        <taxon>Helicobacter</taxon>
    </lineage>
</organism>
<name>A0ABN0BEF1_9HELI</name>
<protein>
    <submittedName>
        <fullName evidence="1">Uncharacterized protein</fullName>
    </submittedName>
</protein>
<dbReference type="EMBL" id="DS990393">
    <property type="protein sequence ID" value="EFR47298.1"/>
    <property type="molecule type" value="Genomic_DNA"/>
</dbReference>
<dbReference type="Proteomes" id="UP000005755">
    <property type="component" value="Unassembled WGS sequence"/>
</dbReference>
<accession>A0ABN0BEF1</accession>
<sequence length="43" mass="5018">MSPNEILLALFVAFLGYAQWGNAHLGVLESLRKKYAREYIDYR</sequence>
<reference evidence="2" key="1">
    <citation type="journal article" date="2014" name="Genome Announc.">
        <title>Draft genome sequences of six enterohepatic helicobacter species isolated from humans and one from rhesus macaques.</title>
        <authorList>
            <person name="Shen Z."/>
            <person name="Sheh A."/>
            <person name="Young S.K."/>
            <person name="Abouelliel A."/>
            <person name="Ward D.V."/>
            <person name="Earl A.M."/>
            <person name="Fox J.G."/>
        </authorList>
    </citation>
    <scope>NUCLEOTIDE SEQUENCE [LARGE SCALE GENOMIC DNA]</scope>
    <source>
        <strain evidence="2">CCUG 18818</strain>
    </source>
</reference>
<gene>
    <name evidence="1" type="ORF">HCCG_01846</name>
</gene>
<keyword evidence="2" id="KW-1185">Reference proteome</keyword>
<evidence type="ECO:0000313" key="2">
    <source>
        <dbReference type="Proteomes" id="UP000005755"/>
    </source>
</evidence>